<sequence length="38" mass="4408">MRLSPHPAQAAIKCREASGIIPCIFLIQLYCLYDMDYY</sequence>
<evidence type="ECO:0000313" key="1">
    <source>
        <dbReference type="EMBL" id="QTA79955.1"/>
    </source>
</evidence>
<dbReference type="Proteomes" id="UP000663720">
    <property type="component" value="Chromosome"/>
</dbReference>
<proteinExistence type="predicted"/>
<protein>
    <submittedName>
        <fullName evidence="1">Uncharacterized protein</fullName>
    </submittedName>
</protein>
<name>A0A975B7F2_9BACT</name>
<organism evidence="1 2">
    <name type="scientific">Desulfonema limicola</name>
    <dbReference type="NCBI Taxonomy" id="45656"/>
    <lineage>
        <taxon>Bacteria</taxon>
        <taxon>Pseudomonadati</taxon>
        <taxon>Thermodesulfobacteriota</taxon>
        <taxon>Desulfobacteria</taxon>
        <taxon>Desulfobacterales</taxon>
        <taxon>Desulfococcaceae</taxon>
        <taxon>Desulfonema</taxon>
    </lineage>
</organism>
<accession>A0A975B7F2</accession>
<dbReference type="EMBL" id="CP061799">
    <property type="protein sequence ID" value="QTA79955.1"/>
    <property type="molecule type" value="Genomic_DNA"/>
</dbReference>
<dbReference type="AlphaFoldDB" id="A0A975B7F2"/>
<evidence type="ECO:0000313" key="2">
    <source>
        <dbReference type="Proteomes" id="UP000663720"/>
    </source>
</evidence>
<gene>
    <name evidence="1" type="ORF">dnl_22390</name>
</gene>
<reference evidence="1" key="1">
    <citation type="journal article" date="2021" name="Microb. Physiol.">
        <title>Proteogenomic Insights into the Physiology of Marine, Sulfate-Reducing, Filamentous Desulfonema limicola and Desulfonema magnum.</title>
        <authorList>
            <person name="Schnaars V."/>
            <person name="Wohlbrand L."/>
            <person name="Scheve S."/>
            <person name="Hinrichs C."/>
            <person name="Reinhardt R."/>
            <person name="Rabus R."/>
        </authorList>
    </citation>
    <scope>NUCLEOTIDE SEQUENCE</scope>
    <source>
        <strain evidence="1">5ac10</strain>
    </source>
</reference>
<dbReference type="KEGG" id="dli:dnl_22390"/>
<keyword evidence="2" id="KW-1185">Reference proteome</keyword>